<dbReference type="Pfam" id="PF02810">
    <property type="entry name" value="SEC-C"/>
    <property type="match status" value="1"/>
</dbReference>
<reference evidence="1 2" key="1">
    <citation type="submission" date="2015-09" db="EMBL/GenBank/DDBJ databases">
        <authorList>
            <consortium name="Pathogen Informatics"/>
        </authorList>
    </citation>
    <scope>NUCLEOTIDE SEQUENCE [LARGE SCALE GENOMIC DNA]</scope>
    <source>
        <strain evidence="1 2">2789STDY5834875</strain>
    </source>
</reference>
<dbReference type="Gene3D" id="3.10.450.50">
    <property type="match status" value="1"/>
</dbReference>
<organism evidence="1 2">
    <name type="scientific">Lachnospira eligens</name>
    <dbReference type="NCBI Taxonomy" id="39485"/>
    <lineage>
        <taxon>Bacteria</taxon>
        <taxon>Bacillati</taxon>
        <taxon>Bacillota</taxon>
        <taxon>Clostridia</taxon>
        <taxon>Lachnospirales</taxon>
        <taxon>Lachnospiraceae</taxon>
        <taxon>Lachnospira</taxon>
    </lineage>
</organism>
<name>A0A174Z383_9FIRM</name>
<dbReference type="AlphaFoldDB" id="A0A174Z383"/>
<dbReference type="SUPFAM" id="SSF103642">
    <property type="entry name" value="Sec-C motif"/>
    <property type="match status" value="1"/>
</dbReference>
<dbReference type="EMBL" id="CZBU01000004">
    <property type="protein sequence ID" value="CUQ78431.1"/>
    <property type="molecule type" value="Genomic_DNA"/>
</dbReference>
<proteinExistence type="predicted"/>
<dbReference type="InterPro" id="IPR004027">
    <property type="entry name" value="SEC_C_motif"/>
</dbReference>
<dbReference type="RefSeq" id="WP_055215975.1">
    <property type="nucleotide sequence ID" value="NZ_CZBU01000004.1"/>
</dbReference>
<dbReference type="Proteomes" id="UP000095621">
    <property type="component" value="Unassembled WGS sequence"/>
</dbReference>
<evidence type="ECO:0000313" key="1">
    <source>
        <dbReference type="EMBL" id="CUQ78431.1"/>
    </source>
</evidence>
<evidence type="ECO:0000313" key="2">
    <source>
        <dbReference type="Proteomes" id="UP000095621"/>
    </source>
</evidence>
<protein>
    <submittedName>
        <fullName evidence="1">Predicted metal-binding protein related to the C-terminal domain of SecA</fullName>
    </submittedName>
</protein>
<sequence>MAEYIREVEKIIDAYHKQNPLFSLNRKTALYNALTVFEDACRLSGTTNLALIGDSLEYSLLIREQLDSLNVLIQWIFQDCSHKDTDTLDMKIISERYIETAQLLQFQAKQYSPICSAYISYSRGHFSASVNETQNKITFLDNPKNRSIVISDIVESISRDQAMESKFMPTQDLSSANSKLIASIKFQDGCISYSTDESIWDSFYEMMERQWVNTSELPEEWEFDKFSVKDFKQFWIAIATLCFIHMIACLKSGAPGADVQEAVLIKSPTEFVQIIADKTELSTDSISAILKLLTYNSRLKNNDIVYQPFVEIDKDRLALAPHLILASRPERNLISLIHKLRDKSYFDLTNLREGIMQDEIDTVTGKIPNILVAKNKSLPGTLPDVDYAIWDKESNSILICELKWLVEADSTSEVFARVQDLEHGCSQVSDMLAYAQNQCSDFCNKVFGLAISDNLPLVMGCVVSKKGIRIDNSDIPVISLQTLLDLLKCNSVNNTFEAIKEKTYLLSTPKNFEFGLQAISYAGYTFEIPALIKDPATISWTYRRIGPKIGRNDPCPCGSGKKYKKCCGR</sequence>
<dbReference type="PANTHER" id="PTHR33747:SF1">
    <property type="entry name" value="ADENYLATE CYCLASE-ASSOCIATED CAP C-TERMINAL DOMAIN-CONTAINING PROTEIN"/>
    <property type="match status" value="1"/>
</dbReference>
<accession>A0A174Z383</accession>
<gene>
    <name evidence="1" type="primary">ychJ</name>
    <name evidence="1" type="ORF">ERS852490_02076</name>
</gene>
<dbReference type="PANTHER" id="PTHR33747">
    <property type="entry name" value="UPF0225 PROTEIN SCO1677"/>
    <property type="match status" value="1"/>
</dbReference>